<dbReference type="Pfam" id="PF03478">
    <property type="entry name" value="Beta-prop_KIB1-4"/>
    <property type="match status" value="1"/>
</dbReference>
<dbReference type="Proteomes" id="UP001497457">
    <property type="component" value="Chromosome 34rd"/>
</dbReference>
<dbReference type="PANTHER" id="PTHR33127:SF96">
    <property type="entry name" value="DUF295 DOMAIN-CONTAINING PROTEIN"/>
    <property type="match status" value="1"/>
</dbReference>
<name>A0ABC9DUT6_9POAL</name>
<feature type="domain" description="KIB1-4 beta-propeller" evidence="1">
    <location>
        <begin position="26"/>
        <end position="284"/>
    </location>
</feature>
<sequence>MDTTPSSRGAPYLALKHATGSDHPVFFSLSEKKAAIDIDVTGELKNSNCWATPQGWVLVRDGAASSTYLLDPHNHRTRIQLPHLPENNLPLVCTCLLSGYPDPASGGPSRVQGCLVLLIEHDNPIVRYCHIGGGDGEWVKHEYDIGTLDLLEGNSEELVICSVAACNGKFYFNGGFDELGVLEFTPAAPAFSSVAIRDAMEQPFGCQKEFLVESGQELFMVSLLSASDLNEVGRVLVHRMDFSKQEWCEVGDIGGRAFLLSPWYFGASRSAEECGLEPNCVYMAYAGTKRLMVFSVKEGTTKMLDLDGAPVSQQALRMLPTNP</sequence>
<reference evidence="2 3" key="2">
    <citation type="submission" date="2024-10" db="EMBL/GenBank/DDBJ databases">
        <authorList>
            <person name="Ryan C."/>
        </authorList>
    </citation>
    <scope>NUCLEOTIDE SEQUENCE [LARGE SCALE GENOMIC DNA]</scope>
</reference>
<keyword evidence="3" id="KW-1185">Reference proteome</keyword>
<protein>
    <recommendedName>
        <fullName evidence="1">KIB1-4 beta-propeller domain-containing protein</fullName>
    </recommendedName>
</protein>
<dbReference type="PANTHER" id="PTHR33127">
    <property type="entry name" value="TRANSMEMBRANE PROTEIN"/>
    <property type="match status" value="1"/>
</dbReference>
<accession>A0ABC9DUT6</accession>
<dbReference type="EMBL" id="OZ075144">
    <property type="protein sequence ID" value="CAL5044355.1"/>
    <property type="molecule type" value="Genomic_DNA"/>
</dbReference>
<evidence type="ECO:0000259" key="1">
    <source>
        <dbReference type="Pfam" id="PF03478"/>
    </source>
</evidence>
<gene>
    <name evidence="2" type="ORF">URODEC1_LOCUS88244</name>
</gene>
<proteinExistence type="predicted"/>
<evidence type="ECO:0000313" key="3">
    <source>
        <dbReference type="Proteomes" id="UP001497457"/>
    </source>
</evidence>
<dbReference type="InterPro" id="IPR005174">
    <property type="entry name" value="KIB1-4_b-propeller"/>
</dbReference>
<reference evidence="3" key="1">
    <citation type="submission" date="2024-06" db="EMBL/GenBank/DDBJ databases">
        <authorList>
            <person name="Ryan C."/>
        </authorList>
    </citation>
    <scope>NUCLEOTIDE SEQUENCE [LARGE SCALE GENOMIC DNA]</scope>
</reference>
<organism evidence="2 3">
    <name type="scientific">Urochloa decumbens</name>
    <dbReference type="NCBI Taxonomy" id="240449"/>
    <lineage>
        <taxon>Eukaryota</taxon>
        <taxon>Viridiplantae</taxon>
        <taxon>Streptophyta</taxon>
        <taxon>Embryophyta</taxon>
        <taxon>Tracheophyta</taxon>
        <taxon>Spermatophyta</taxon>
        <taxon>Magnoliopsida</taxon>
        <taxon>Liliopsida</taxon>
        <taxon>Poales</taxon>
        <taxon>Poaceae</taxon>
        <taxon>PACMAD clade</taxon>
        <taxon>Panicoideae</taxon>
        <taxon>Panicodae</taxon>
        <taxon>Paniceae</taxon>
        <taxon>Melinidinae</taxon>
        <taxon>Urochloa</taxon>
    </lineage>
</organism>
<evidence type="ECO:0000313" key="2">
    <source>
        <dbReference type="EMBL" id="CAL5044355.1"/>
    </source>
</evidence>
<dbReference type="AlphaFoldDB" id="A0ABC9DUT6"/>